<gene>
    <name evidence="8" type="ORF">SAMN02745941_03254</name>
</gene>
<dbReference type="PANTHER" id="PTHR43133">
    <property type="entry name" value="RNA POLYMERASE ECF-TYPE SIGMA FACTO"/>
    <property type="match status" value="1"/>
</dbReference>
<dbReference type="GO" id="GO:0003677">
    <property type="term" value="F:DNA binding"/>
    <property type="evidence" value="ECO:0007669"/>
    <property type="project" value="UniProtKB-KW"/>
</dbReference>
<dbReference type="InterPro" id="IPR014284">
    <property type="entry name" value="RNA_pol_sigma-70_dom"/>
</dbReference>
<organism evidence="8 9">
    <name type="scientific">Clostridium intestinale DSM 6191</name>
    <dbReference type="NCBI Taxonomy" id="1121320"/>
    <lineage>
        <taxon>Bacteria</taxon>
        <taxon>Bacillati</taxon>
        <taxon>Bacillota</taxon>
        <taxon>Clostridia</taxon>
        <taxon>Eubacteriales</taxon>
        <taxon>Clostridiaceae</taxon>
        <taxon>Clostridium</taxon>
    </lineage>
</organism>
<dbReference type="Gene3D" id="1.10.1740.10">
    <property type="match status" value="1"/>
</dbReference>
<keyword evidence="2" id="KW-0805">Transcription regulation</keyword>
<dbReference type="InterPro" id="IPR039425">
    <property type="entry name" value="RNA_pol_sigma-70-like"/>
</dbReference>
<sequence>MKRDSFIKIYKEYFPYVYRYLYGLTYSHQTAEDLTQESFVKALSILQISNESIKSWLLTVAHNLYVDYVKKNSRLSFHEYTFLNKINIQDFTDKLMLKESVNSAFILIKQLPENQRQVVLLCLVNELSYHQASEILGISVSAVTNLIYRARKTLRELRRKIDE</sequence>
<dbReference type="RefSeq" id="WP_073021154.1">
    <property type="nucleotide sequence ID" value="NZ_FQXU01000010.1"/>
</dbReference>
<evidence type="ECO:0000256" key="3">
    <source>
        <dbReference type="ARBA" id="ARBA00023082"/>
    </source>
</evidence>
<evidence type="ECO:0000313" key="8">
    <source>
        <dbReference type="EMBL" id="SHI26463.1"/>
    </source>
</evidence>
<dbReference type="Pfam" id="PF04542">
    <property type="entry name" value="Sigma70_r2"/>
    <property type="match status" value="1"/>
</dbReference>
<keyword evidence="3" id="KW-0731">Sigma factor</keyword>
<proteinExistence type="inferred from homology"/>
<evidence type="ECO:0000256" key="2">
    <source>
        <dbReference type="ARBA" id="ARBA00023015"/>
    </source>
</evidence>
<dbReference type="Proteomes" id="UP000184241">
    <property type="component" value="Unassembled WGS sequence"/>
</dbReference>
<dbReference type="InterPro" id="IPR013249">
    <property type="entry name" value="RNA_pol_sigma70_r4_t2"/>
</dbReference>
<name>A0A1M5ZR82_9CLOT</name>
<dbReference type="PANTHER" id="PTHR43133:SF8">
    <property type="entry name" value="RNA POLYMERASE SIGMA FACTOR HI_1459-RELATED"/>
    <property type="match status" value="1"/>
</dbReference>
<dbReference type="CDD" id="cd06171">
    <property type="entry name" value="Sigma70_r4"/>
    <property type="match status" value="1"/>
</dbReference>
<keyword evidence="4" id="KW-0238">DNA-binding</keyword>
<dbReference type="InterPro" id="IPR013325">
    <property type="entry name" value="RNA_pol_sigma_r2"/>
</dbReference>
<evidence type="ECO:0000256" key="1">
    <source>
        <dbReference type="ARBA" id="ARBA00010641"/>
    </source>
</evidence>
<dbReference type="Gene3D" id="1.10.10.10">
    <property type="entry name" value="Winged helix-like DNA-binding domain superfamily/Winged helix DNA-binding domain"/>
    <property type="match status" value="1"/>
</dbReference>
<dbReference type="Pfam" id="PF08281">
    <property type="entry name" value="Sigma70_r4_2"/>
    <property type="match status" value="1"/>
</dbReference>
<protein>
    <submittedName>
        <fullName evidence="8">RNA polymerase sigma-70 factor, ECF subfamily</fullName>
    </submittedName>
</protein>
<dbReference type="GO" id="GO:0006352">
    <property type="term" value="P:DNA-templated transcription initiation"/>
    <property type="evidence" value="ECO:0007669"/>
    <property type="project" value="InterPro"/>
</dbReference>
<dbReference type="AlphaFoldDB" id="A0A1M5ZR82"/>
<evidence type="ECO:0000256" key="4">
    <source>
        <dbReference type="ARBA" id="ARBA00023125"/>
    </source>
</evidence>
<dbReference type="SUPFAM" id="SSF88946">
    <property type="entry name" value="Sigma2 domain of RNA polymerase sigma factors"/>
    <property type="match status" value="1"/>
</dbReference>
<feature type="domain" description="RNA polymerase sigma factor 70 region 4 type 2" evidence="7">
    <location>
        <begin position="107"/>
        <end position="154"/>
    </location>
</feature>
<dbReference type="NCBIfam" id="TIGR02937">
    <property type="entry name" value="sigma70-ECF"/>
    <property type="match status" value="1"/>
</dbReference>
<accession>A0A1M5ZR82</accession>
<dbReference type="InterPro" id="IPR007627">
    <property type="entry name" value="RNA_pol_sigma70_r2"/>
</dbReference>
<feature type="domain" description="RNA polymerase sigma-70 region 2" evidence="6">
    <location>
        <begin position="9"/>
        <end position="74"/>
    </location>
</feature>
<evidence type="ECO:0000259" key="7">
    <source>
        <dbReference type="Pfam" id="PF08281"/>
    </source>
</evidence>
<dbReference type="GO" id="GO:0016987">
    <property type="term" value="F:sigma factor activity"/>
    <property type="evidence" value="ECO:0007669"/>
    <property type="project" value="UniProtKB-KW"/>
</dbReference>
<comment type="similarity">
    <text evidence="1">Belongs to the sigma-70 factor family. ECF subfamily.</text>
</comment>
<evidence type="ECO:0000313" key="9">
    <source>
        <dbReference type="Proteomes" id="UP000184241"/>
    </source>
</evidence>
<evidence type="ECO:0000259" key="6">
    <source>
        <dbReference type="Pfam" id="PF04542"/>
    </source>
</evidence>
<dbReference type="InterPro" id="IPR036388">
    <property type="entry name" value="WH-like_DNA-bd_sf"/>
</dbReference>
<reference evidence="8 9" key="1">
    <citation type="submission" date="2016-11" db="EMBL/GenBank/DDBJ databases">
        <authorList>
            <person name="Jaros S."/>
            <person name="Januszkiewicz K."/>
            <person name="Wedrychowicz H."/>
        </authorList>
    </citation>
    <scope>NUCLEOTIDE SEQUENCE [LARGE SCALE GENOMIC DNA]</scope>
    <source>
        <strain evidence="8 9">DSM 6191</strain>
    </source>
</reference>
<evidence type="ECO:0000256" key="5">
    <source>
        <dbReference type="ARBA" id="ARBA00023163"/>
    </source>
</evidence>
<dbReference type="SUPFAM" id="SSF88659">
    <property type="entry name" value="Sigma3 and sigma4 domains of RNA polymerase sigma factors"/>
    <property type="match status" value="1"/>
</dbReference>
<keyword evidence="5" id="KW-0804">Transcription</keyword>
<dbReference type="EMBL" id="FQXU01000010">
    <property type="protein sequence ID" value="SHI26463.1"/>
    <property type="molecule type" value="Genomic_DNA"/>
</dbReference>
<dbReference type="InterPro" id="IPR013324">
    <property type="entry name" value="RNA_pol_sigma_r3/r4-like"/>
</dbReference>